<protein>
    <submittedName>
        <fullName evidence="2">Uncharacterized protein</fullName>
    </submittedName>
</protein>
<dbReference type="AlphaFoldDB" id="A0A8J5V6I9"/>
<evidence type="ECO:0000256" key="1">
    <source>
        <dbReference type="SAM" id="MobiDB-lite"/>
    </source>
</evidence>
<feature type="region of interest" description="Disordered" evidence="1">
    <location>
        <begin position="71"/>
        <end position="90"/>
    </location>
</feature>
<proteinExistence type="predicted"/>
<organism evidence="2 3">
    <name type="scientific">Zizania palustris</name>
    <name type="common">Northern wild rice</name>
    <dbReference type="NCBI Taxonomy" id="103762"/>
    <lineage>
        <taxon>Eukaryota</taxon>
        <taxon>Viridiplantae</taxon>
        <taxon>Streptophyta</taxon>
        <taxon>Embryophyta</taxon>
        <taxon>Tracheophyta</taxon>
        <taxon>Spermatophyta</taxon>
        <taxon>Magnoliopsida</taxon>
        <taxon>Liliopsida</taxon>
        <taxon>Poales</taxon>
        <taxon>Poaceae</taxon>
        <taxon>BOP clade</taxon>
        <taxon>Oryzoideae</taxon>
        <taxon>Oryzeae</taxon>
        <taxon>Zizaniinae</taxon>
        <taxon>Zizania</taxon>
    </lineage>
</organism>
<dbReference type="EMBL" id="JAAALK010000288">
    <property type="protein sequence ID" value="KAG8052080.1"/>
    <property type="molecule type" value="Genomic_DNA"/>
</dbReference>
<name>A0A8J5V6I9_ZIZPA</name>
<gene>
    <name evidence="2" type="ORF">GUJ93_ZPchr0001g32183</name>
</gene>
<comment type="caution">
    <text evidence="2">The sequence shown here is derived from an EMBL/GenBank/DDBJ whole genome shotgun (WGS) entry which is preliminary data.</text>
</comment>
<sequence length="108" mass="12035">MRHCRSDRLHYDGVATITWYDPSTSGVTVRASLVRPPMLRQSNRFRTGGPLRIACRRPSDRPFASHIKGLWNPSPSHPFGPTSNPTPVRPTVCRGFGSPSLHALYPLT</sequence>
<reference evidence="2" key="2">
    <citation type="submission" date="2021-02" db="EMBL/GenBank/DDBJ databases">
        <authorList>
            <person name="Kimball J.A."/>
            <person name="Haas M.W."/>
            <person name="Macchietto M."/>
            <person name="Kono T."/>
            <person name="Duquette J."/>
            <person name="Shao M."/>
        </authorList>
    </citation>
    <scope>NUCLEOTIDE SEQUENCE</scope>
    <source>
        <tissue evidence="2">Fresh leaf tissue</tissue>
    </source>
</reference>
<dbReference type="Proteomes" id="UP000729402">
    <property type="component" value="Unassembled WGS sequence"/>
</dbReference>
<evidence type="ECO:0000313" key="3">
    <source>
        <dbReference type="Proteomes" id="UP000729402"/>
    </source>
</evidence>
<accession>A0A8J5V6I9</accession>
<evidence type="ECO:0000313" key="2">
    <source>
        <dbReference type="EMBL" id="KAG8052080.1"/>
    </source>
</evidence>
<reference evidence="2" key="1">
    <citation type="journal article" date="2021" name="bioRxiv">
        <title>Whole Genome Assembly and Annotation of Northern Wild Rice, Zizania palustris L., Supports a Whole Genome Duplication in the Zizania Genus.</title>
        <authorList>
            <person name="Haas M."/>
            <person name="Kono T."/>
            <person name="Macchietto M."/>
            <person name="Millas R."/>
            <person name="McGilp L."/>
            <person name="Shao M."/>
            <person name="Duquette J."/>
            <person name="Hirsch C.N."/>
            <person name="Kimball J."/>
        </authorList>
    </citation>
    <scope>NUCLEOTIDE SEQUENCE</scope>
    <source>
        <tissue evidence="2">Fresh leaf tissue</tissue>
    </source>
</reference>
<keyword evidence="3" id="KW-1185">Reference proteome</keyword>